<feature type="transmembrane region" description="Helical" evidence="1">
    <location>
        <begin position="171"/>
        <end position="195"/>
    </location>
</feature>
<dbReference type="GO" id="GO:0005886">
    <property type="term" value="C:plasma membrane"/>
    <property type="evidence" value="ECO:0007669"/>
    <property type="project" value="UniProtKB-SubCell"/>
</dbReference>
<dbReference type="Pfam" id="PF12679">
    <property type="entry name" value="ABC2_membrane_2"/>
    <property type="match status" value="1"/>
</dbReference>
<sequence length="283" mass="31948">MKSIILKEAKIKMRSWKSVGMIVSYVALLAFGVIVMLSSTLYSVYNNNLSENYRNIYMTITIIQVLMISFIVPIIASGSISQEREKQTLDILLSTNMRPISIIMGKLMTTVSVVLLLIVTSLPIFSFIFLFGGLNITSILSMVAFFIIISFFFGSLGVFFSTLFKKTLTSIVLTFLVMMFLTIGTMLIPVIYTYMTRDYSYFENNTFFLYYINPGITFWAVLLQQFGGIDRLTGYLNGVTLNDNITIISCCLYVLLSVGLNFASAYILNPIKKKKGIEEVSYD</sequence>
<accession>A0A8J8MF36</accession>
<evidence type="ECO:0000313" key="2">
    <source>
        <dbReference type="EMBL" id="QUH31756.1"/>
    </source>
</evidence>
<dbReference type="PANTHER" id="PTHR43471:SF12">
    <property type="entry name" value="HYPOTHETICAL MEMBRANE PROTEIN, CONSERVED"/>
    <property type="match status" value="1"/>
</dbReference>
<keyword evidence="1" id="KW-1133">Transmembrane helix</keyword>
<name>A0A8J8MF36_9FIRM</name>
<gene>
    <name evidence="2" type="ORF">HYG85_23610</name>
</gene>
<feature type="transmembrane region" description="Helical" evidence="1">
    <location>
        <begin position="245"/>
        <end position="268"/>
    </location>
</feature>
<feature type="transmembrane region" description="Helical" evidence="1">
    <location>
        <begin position="21"/>
        <end position="44"/>
    </location>
</feature>
<proteinExistence type="predicted"/>
<protein>
    <submittedName>
        <fullName evidence="2">ABC transporter permease subunit</fullName>
    </submittedName>
</protein>
<dbReference type="AlphaFoldDB" id="A0A8J8MF36"/>
<feature type="transmembrane region" description="Helical" evidence="1">
    <location>
        <begin position="139"/>
        <end position="164"/>
    </location>
</feature>
<dbReference type="Proteomes" id="UP000677305">
    <property type="component" value="Chromosome"/>
</dbReference>
<keyword evidence="3" id="KW-1185">Reference proteome</keyword>
<evidence type="ECO:0000256" key="1">
    <source>
        <dbReference type="SAM" id="Phobius"/>
    </source>
</evidence>
<evidence type="ECO:0000313" key="3">
    <source>
        <dbReference type="Proteomes" id="UP000677305"/>
    </source>
</evidence>
<organism evidence="2 3">
    <name type="scientific">Vallitalea guaymasensis</name>
    <dbReference type="NCBI Taxonomy" id="1185412"/>
    <lineage>
        <taxon>Bacteria</taxon>
        <taxon>Bacillati</taxon>
        <taxon>Bacillota</taxon>
        <taxon>Clostridia</taxon>
        <taxon>Lachnospirales</taxon>
        <taxon>Vallitaleaceae</taxon>
        <taxon>Vallitalea</taxon>
    </lineage>
</organism>
<keyword evidence="1" id="KW-0472">Membrane</keyword>
<dbReference type="RefSeq" id="WP_212691698.1">
    <property type="nucleotide sequence ID" value="NZ_CP058561.1"/>
</dbReference>
<dbReference type="PANTHER" id="PTHR43471">
    <property type="entry name" value="ABC TRANSPORTER PERMEASE"/>
    <property type="match status" value="1"/>
</dbReference>
<dbReference type="KEGG" id="vgu:HYG85_23610"/>
<feature type="transmembrane region" description="Helical" evidence="1">
    <location>
        <begin position="107"/>
        <end position="133"/>
    </location>
</feature>
<dbReference type="GO" id="GO:0140359">
    <property type="term" value="F:ABC-type transporter activity"/>
    <property type="evidence" value="ECO:0007669"/>
    <property type="project" value="InterPro"/>
</dbReference>
<reference evidence="2 3" key="1">
    <citation type="submission" date="2020-07" db="EMBL/GenBank/DDBJ databases">
        <title>Vallitalea guaymasensis genome.</title>
        <authorList>
            <person name="Postec A."/>
        </authorList>
    </citation>
    <scope>NUCLEOTIDE SEQUENCE [LARGE SCALE GENOMIC DNA]</scope>
    <source>
        <strain evidence="2 3">Ra1766G1</strain>
    </source>
</reference>
<feature type="transmembrane region" description="Helical" evidence="1">
    <location>
        <begin position="56"/>
        <end position="76"/>
    </location>
</feature>
<keyword evidence="1" id="KW-0812">Transmembrane</keyword>
<dbReference type="EMBL" id="CP058561">
    <property type="protein sequence ID" value="QUH31756.1"/>
    <property type="molecule type" value="Genomic_DNA"/>
</dbReference>